<keyword evidence="1" id="KW-0862">Zinc</keyword>
<dbReference type="AlphaFoldDB" id="A0AAV6JJB7"/>
<dbReference type="PROSITE" id="PS50158">
    <property type="entry name" value="ZF_CCHC"/>
    <property type="match status" value="1"/>
</dbReference>
<feature type="compositionally biased region" description="Low complexity" evidence="2">
    <location>
        <begin position="613"/>
        <end position="629"/>
    </location>
</feature>
<keyword evidence="5" id="KW-1185">Reference proteome</keyword>
<dbReference type="InterPro" id="IPR058594">
    <property type="entry name" value="PB1-like_dom_pln"/>
</dbReference>
<dbReference type="EMBL" id="JACTNZ010000007">
    <property type="protein sequence ID" value="KAG5539754.1"/>
    <property type="molecule type" value="Genomic_DNA"/>
</dbReference>
<evidence type="ECO:0000313" key="4">
    <source>
        <dbReference type="EMBL" id="KAG5539754.1"/>
    </source>
</evidence>
<keyword evidence="1" id="KW-0863">Zinc-finger</keyword>
<organism evidence="4 5">
    <name type="scientific">Rhododendron griersonianum</name>
    <dbReference type="NCBI Taxonomy" id="479676"/>
    <lineage>
        <taxon>Eukaryota</taxon>
        <taxon>Viridiplantae</taxon>
        <taxon>Streptophyta</taxon>
        <taxon>Embryophyta</taxon>
        <taxon>Tracheophyta</taxon>
        <taxon>Spermatophyta</taxon>
        <taxon>Magnoliopsida</taxon>
        <taxon>eudicotyledons</taxon>
        <taxon>Gunneridae</taxon>
        <taxon>Pentapetalae</taxon>
        <taxon>asterids</taxon>
        <taxon>Ericales</taxon>
        <taxon>Ericaceae</taxon>
        <taxon>Ericoideae</taxon>
        <taxon>Rhodoreae</taxon>
        <taxon>Rhododendron</taxon>
    </lineage>
</organism>
<feature type="compositionally biased region" description="Basic residues" evidence="2">
    <location>
        <begin position="535"/>
        <end position="547"/>
    </location>
</feature>
<dbReference type="Pfam" id="PF26130">
    <property type="entry name" value="PB1-like"/>
    <property type="match status" value="1"/>
</dbReference>
<protein>
    <recommendedName>
        <fullName evidence="3">CCHC-type domain-containing protein</fullName>
    </recommendedName>
</protein>
<dbReference type="GO" id="GO:0008270">
    <property type="term" value="F:zinc ion binding"/>
    <property type="evidence" value="ECO:0007669"/>
    <property type="project" value="UniProtKB-KW"/>
</dbReference>
<feature type="region of interest" description="Disordered" evidence="2">
    <location>
        <begin position="172"/>
        <end position="227"/>
    </location>
</feature>
<proteinExistence type="predicted"/>
<accession>A0AAV6JJB7</accession>
<dbReference type="InterPro" id="IPR036875">
    <property type="entry name" value="Znf_CCHC_sf"/>
</dbReference>
<dbReference type="PANTHER" id="PTHR31973">
    <property type="entry name" value="POLYPROTEIN, PUTATIVE-RELATED"/>
    <property type="match status" value="1"/>
</dbReference>
<feature type="compositionally biased region" description="Low complexity" evidence="2">
    <location>
        <begin position="283"/>
        <end position="292"/>
    </location>
</feature>
<gene>
    <name evidence="4" type="ORF">RHGRI_020088</name>
</gene>
<comment type="caution">
    <text evidence="4">The sequence shown here is derived from an EMBL/GenBank/DDBJ whole genome shotgun (WGS) entry which is preliminary data.</text>
</comment>
<dbReference type="InterPro" id="IPR004332">
    <property type="entry name" value="Transposase_MuDR"/>
</dbReference>
<feature type="compositionally biased region" description="Polar residues" evidence="2">
    <location>
        <begin position="194"/>
        <end position="205"/>
    </location>
</feature>
<dbReference type="InterPro" id="IPR001878">
    <property type="entry name" value="Znf_CCHC"/>
</dbReference>
<feature type="region of interest" description="Disordered" evidence="2">
    <location>
        <begin position="579"/>
        <end position="648"/>
    </location>
</feature>
<evidence type="ECO:0000313" key="5">
    <source>
        <dbReference type="Proteomes" id="UP000823749"/>
    </source>
</evidence>
<keyword evidence="1" id="KW-0479">Metal-binding</keyword>
<evidence type="ECO:0000259" key="3">
    <source>
        <dbReference type="PROSITE" id="PS50158"/>
    </source>
</evidence>
<evidence type="ECO:0000256" key="1">
    <source>
        <dbReference type="PROSITE-ProRule" id="PRU00047"/>
    </source>
</evidence>
<feature type="compositionally biased region" description="Basic and acidic residues" evidence="2">
    <location>
        <begin position="599"/>
        <end position="609"/>
    </location>
</feature>
<dbReference type="SMART" id="SM00343">
    <property type="entry name" value="ZnF_C2HC"/>
    <property type="match status" value="1"/>
</dbReference>
<reference evidence="4" key="1">
    <citation type="submission" date="2020-08" db="EMBL/GenBank/DDBJ databases">
        <title>Plant Genome Project.</title>
        <authorList>
            <person name="Zhang R.-G."/>
        </authorList>
    </citation>
    <scope>NUCLEOTIDE SEQUENCE</scope>
    <source>
        <strain evidence="4">WSP0</strain>
        <tissue evidence="4">Leaf</tissue>
    </source>
</reference>
<feature type="domain" description="CCHC-type" evidence="3">
    <location>
        <begin position="573"/>
        <end position="588"/>
    </location>
</feature>
<dbReference type="GO" id="GO:0003676">
    <property type="term" value="F:nucleic acid binding"/>
    <property type="evidence" value="ECO:0007669"/>
    <property type="project" value="InterPro"/>
</dbReference>
<sequence>MKFRGGGDDWKWQWRSVDELAVDDSSPEYFTIKLNHDGNLVKEDMLEYYVGGTVNYFDFCDNDRISRTELRAMCKEVGYVEEVSLYYRVCHLDGKWVFNIFQTDSDVTSMVQSLNNDLLELYLVNSHLEGSTKVEHNKYVDVEDGLLDIDITSWEWDCGSFSQDNYTCMDLSTHIPSTRENPSPIKEPPPINEPQPTSRQNQPPTTGRRRRRHLDHDSNSESDSDFDVFIDSDYDLSEDDDALFDANVDKEIEWTGVRQKRVVRSDILHNCLSETESEEGDSSDGFMSFDSASSDEDGKKKPKFRKYRPVLGKVQPIIEEKMIFKNRAQCVEAIRQHAIVNGKEITFEKNDTDRVRAHCATNCPWKILASSITTDRITLQVKTYNPNHDCGWMWTNKLLNSSWLANTYFKEFKIKPSWPLTEIVEQVMGDFNVKISSGMAFNARRKATKKMEGSYLEQNGKLWDYCGEMKMGVDSIPCAHALAVFRESKQKVQGIVHDYYQKQAYINTYKHVIYPMNGMDMWEKIDKPPIQPPHYTRKSGRPKKCRRREADEPPAQSEDGTKKMRRYLKKLSCRRCGEEGHNVRTCPSSNKGGGKKKKQCEDGTKEKQCSQEITQPTFSQPSQPTPTITRAPKAPTKRGGAAKRGGVP</sequence>
<dbReference type="SUPFAM" id="SSF57756">
    <property type="entry name" value="Retrovirus zinc finger-like domains"/>
    <property type="match status" value="1"/>
</dbReference>
<feature type="region of interest" description="Disordered" evidence="2">
    <location>
        <begin position="525"/>
        <end position="564"/>
    </location>
</feature>
<name>A0AAV6JJB7_9ERIC</name>
<evidence type="ECO:0000256" key="2">
    <source>
        <dbReference type="SAM" id="MobiDB-lite"/>
    </source>
</evidence>
<dbReference type="PANTHER" id="PTHR31973:SF187">
    <property type="entry name" value="MUTATOR TRANSPOSASE MUDRA PROTEIN"/>
    <property type="match status" value="1"/>
</dbReference>
<dbReference type="Proteomes" id="UP000823749">
    <property type="component" value="Chromosome 7"/>
</dbReference>
<dbReference type="Pfam" id="PF03108">
    <property type="entry name" value="DBD_Tnp_Mut"/>
    <property type="match status" value="1"/>
</dbReference>
<feature type="region of interest" description="Disordered" evidence="2">
    <location>
        <begin position="274"/>
        <end position="302"/>
    </location>
</feature>